<evidence type="ECO:0000313" key="1">
    <source>
        <dbReference type="EnsemblPlants" id="AET1Gv20348500.3"/>
    </source>
</evidence>
<reference evidence="1" key="5">
    <citation type="journal article" date="2021" name="G3 (Bethesda)">
        <title>Aegilops tauschii genome assembly Aet v5.0 features greater sequence contiguity and improved annotation.</title>
        <authorList>
            <person name="Wang L."/>
            <person name="Zhu T."/>
            <person name="Rodriguez J.C."/>
            <person name="Deal K.R."/>
            <person name="Dubcovsky J."/>
            <person name="McGuire P.E."/>
            <person name="Lux T."/>
            <person name="Spannagl M."/>
            <person name="Mayer K.F.X."/>
            <person name="Baldrich P."/>
            <person name="Meyers B.C."/>
            <person name="Huo N."/>
            <person name="Gu Y.Q."/>
            <person name="Zhou H."/>
            <person name="Devos K.M."/>
            <person name="Bennetzen J.L."/>
            <person name="Unver T."/>
            <person name="Budak H."/>
            <person name="Gulick P.J."/>
            <person name="Galiba G."/>
            <person name="Kalapos B."/>
            <person name="Nelson D.R."/>
            <person name="Li P."/>
            <person name="You F.M."/>
            <person name="Luo M.C."/>
            <person name="Dvorak J."/>
        </authorList>
    </citation>
    <scope>NUCLEOTIDE SEQUENCE [LARGE SCALE GENOMIC DNA]</scope>
    <source>
        <strain evidence="1">cv. AL8/78</strain>
    </source>
</reference>
<protein>
    <submittedName>
        <fullName evidence="1">Uncharacterized protein</fullName>
    </submittedName>
</protein>
<name>A0A452YA15_AEGTS</name>
<reference evidence="1" key="4">
    <citation type="submission" date="2019-03" db="UniProtKB">
        <authorList>
            <consortium name="EnsemblPlants"/>
        </authorList>
    </citation>
    <scope>IDENTIFICATION</scope>
</reference>
<proteinExistence type="predicted"/>
<sequence>LPTRKVPYPDGFTAEFLHACWSIVKSNFVAVFQQLYDMHGRGFHHLNQALLTLLPKRADASTLGDYRPISLIHLVV</sequence>
<dbReference type="EnsemblPlants" id="AET1Gv20348500.3">
    <property type="protein sequence ID" value="AET1Gv20348500.3"/>
    <property type="gene ID" value="AET1Gv20348500"/>
</dbReference>
<dbReference type="Gramene" id="AET1Gv20348500.3">
    <property type="protein sequence ID" value="AET1Gv20348500.3"/>
    <property type="gene ID" value="AET1Gv20348500"/>
</dbReference>
<reference evidence="2" key="1">
    <citation type="journal article" date="2014" name="Science">
        <title>Ancient hybridizations among the ancestral genomes of bread wheat.</title>
        <authorList>
            <consortium name="International Wheat Genome Sequencing Consortium,"/>
            <person name="Marcussen T."/>
            <person name="Sandve S.R."/>
            <person name="Heier L."/>
            <person name="Spannagl M."/>
            <person name="Pfeifer M."/>
            <person name="Jakobsen K.S."/>
            <person name="Wulff B.B."/>
            <person name="Steuernagel B."/>
            <person name="Mayer K.F."/>
            <person name="Olsen O.A."/>
        </authorList>
    </citation>
    <scope>NUCLEOTIDE SEQUENCE [LARGE SCALE GENOMIC DNA]</scope>
    <source>
        <strain evidence="2">cv. AL8/78</strain>
    </source>
</reference>
<evidence type="ECO:0000313" key="2">
    <source>
        <dbReference type="Proteomes" id="UP000015105"/>
    </source>
</evidence>
<dbReference type="Proteomes" id="UP000015105">
    <property type="component" value="Chromosome 1D"/>
</dbReference>
<reference evidence="2" key="2">
    <citation type="journal article" date="2017" name="Nat. Plants">
        <title>The Aegilops tauschii genome reveals multiple impacts of transposons.</title>
        <authorList>
            <person name="Zhao G."/>
            <person name="Zou C."/>
            <person name="Li K."/>
            <person name="Wang K."/>
            <person name="Li T."/>
            <person name="Gao L."/>
            <person name="Zhang X."/>
            <person name="Wang H."/>
            <person name="Yang Z."/>
            <person name="Liu X."/>
            <person name="Jiang W."/>
            <person name="Mao L."/>
            <person name="Kong X."/>
            <person name="Jiao Y."/>
            <person name="Jia J."/>
        </authorList>
    </citation>
    <scope>NUCLEOTIDE SEQUENCE [LARGE SCALE GENOMIC DNA]</scope>
    <source>
        <strain evidence="2">cv. AL8/78</strain>
    </source>
</reference>
<accession>A0A452YA15</accession>
<reference evidence="1" key="3">
    <citation type="journal article" date="2017" name="Nature">
        <title>Genome sequence of the progenitor of the wheat D genome Aegilops tauschii.</title>
        <authorList>
            <person name="Luo M.C."/>
            <person name="Gu Y.Q."/>
            <person name="Puiu D."/>
            <person name="Wang H."/>
            <person name="Twardziok S.O."/>
            <person name="Deal K.R."/>
            <person name="Huo N."/>
            <person name="Zhu T."/>
            <person name="Wang L."/>
            <person name="Wang Y."/>
            <person name="McGuire P.E."/>
            <person name="Liu S."/>
            <person name="Long H."/>
            <person name="Ramasamy R.K."/>
            <person name="Rodriguez J.C."/>
            <person name="Van S.L."/>
            <person name="Yuan L."/>
            <person name="Wang Z."/>
            <person name="Xia Z."/>
            <person name="Xiao L."/>
            <person name="Anderson O.D."/>
            <person name="Ouyang S."/>
            <person name="Liang Y."/>
            <person name="Zimin A.V."/>
            <person name="Pertea G."/>
            <person name="Qi P."/>
            <person name="Bennetzen J.L."/>
            <person name="Dai X."/>
            <person name="Dawson M.W."/>
            <person name="Muller H.G."/>
            <person name="Kugler K."/>
            <person name="Rivarola-Duarte L."/>
            <person name="Spannagl M."/>
            <person name="Mayer K.F.X."/>
            <person name="Lu F.H."/>
            <person name="Bevan M.W."/>
            <person name="Leroy P."/>
            <person name="Li P."/>
            <person name="You F.M."/>
            <person name="Sun Q."/>
            <person name="Liu Z."/>
            <person name="Lyons E."/>
            <person name="Wicker T."/>
            <person name="Salzberg S.L."/>
            <person name="Devos K.M."/>
            <person name="Dvorak J."/>
        </authorList>
    </citation>
    <scope>NUCLEOTIDE SEQUENCE [LARGE SCALE GENOMIC DNA]</scope>
    <source>
        <strain evidence="1">cv. AL8/78</strain>
    </source>
</reference>
<dbReference type="AlphaFoldDB" id="A0A452YA15"/>
<keyword evidence="2" id="KW-1185">Reference proteome</keyword>
<organism evidence="1 2">
    <name type="scientific">Aegilops tauschii subsp. strangulata</name>
    <name type="common">Goatgrass</name>
    <dbReference type="NCBI Taxonomy" id="200361"/>
    <lineage>
        <taxon>Eukaryota</taxon>
        <taxon>Viridiplantae</taxon>
        <taxon>Streptophyta</taxon>
        <taxon>Embryophyta</taxon>
        <taxon>Tracheophyta</taxon>
        <taxon>Spermatophyta</taxon>
        <taxon>Magnoliopsida</taxon>
        <taxon>Liliopsida</taxon>
        <taxon>Poales</taxon>
        <taxon>Poaceae</taxon>
        <taxon>BOP clade</taxon>
        <taxon>Pooideae</taxon>
        <taxon>Triticodae</taxon>
        <taxon>Triticeae</taxon>
        <taxon>Triticinae</taxon>
        <taxon>Aegilops</taxon>
    </lineage>
</organism>